<sequence>MASEEPEKAISAESKVKSIMHSWGTSSMPPTGLATLIVALHGRPFQPLPMLFAPMLLFSSYVNLAGFPTDSAGITAAWSGLYVLLALRRRQSLRNKFSVRGAVRGSAIGLGLMNFASGAWVYAHGDRKADEKARLERNRWN</sequence>
<feature type="transmembrane region" description="Helical" evidence="1">
    <location>
        <begin position="20"/>
        <end position="40"/>
    </location>
</feature>
<proteinExistence type="predicted"/>
<evidence type="ECO:0000256" key="1">
    <source>
        <dbReference type="SAM" id="Phobius"/>
    </source>
</evidence>
<feature type="transmembrane region" description="Helical" evidence="1">
    <location>
        <begin position="71"/>
        <end position="87"/>
    </location>
</feature>
<dbReference type="OrthoDB" id="4868994at2759"/>
<name>A0A9P1H854_9PEZI</name>
<keyword evidence="1" id="KW-1133">Transmembrane helix</keyword>
<organism evidence="2 3">
    <name type="scientific">Parascedosporium putredinis</name>
    <dbReference type="NCBI Taxonomy" id="1442378"/>
    <lineage>
        <taxon>Eukaryota</taxon>
        <taxon>Fungi</taxon>
        <taxon>Dikarya</taxon>
        <taxon>Ascomycota</taxon>
        <taxon>Pezizomycotina</taxon>
        <taxon>Sordariomycetes</taxon>
        <taxon>Hypocreomycetidae</taxon>
        <taxon>Microascales</taxon>
        <taxon>Microascaceae</taxon>
        <taxon>Parascedosporium</taxon>
    </lineage>
</organism>
<comment type="caution">
    <text evidence="2">The sequence shown here is derived from an EMBL/GenBank/DDBJ whole genome shotgun (WGS) entry which is preliminary data.</text>
</comment>
<evidence type="ECO:0000313" key="2">
    <source>
        <dbReference type="EMBL" id="CAI4217186.1"/>
    </source>
</evidence>
<dbReference type="EMBL" id="CALLCH030000016">
    <property type="protein sequence ID" value="CAI4217186.1"/>
    <property type="molecule type" value="Genomic_DNA"/>
</dbReference>
<evidence type="ECO:0000313" key="3">
    <source>
        <dbReference type="Proteomes" id="UP000838763"/>
    </source>
</evidence>
<keyword evidence="1" id="KW-0812">Transmembrane</keyword>
<reference evidence="2" key="1">
    <citation type="submission" date="2022-11" db="EMBL/GenBank/DDBJ databases">
        <authorList>
            <person name="Scott C."/>
            <person name="Bruce N."/>
        </authorList>
    </citation>
    <scope>NUCLEOTIDE SEQUENCE</scope>
</reference>
<gene>
    <name evidence="2" type="ORF">PPNO1_LOCUS6804</name>
</gene>
<dbReference type="Proteomes" id="UP000838763">
    <property type="component" value="Unassembled WGS sequence"/>
</dbReference>
<keyword evidence="1" id="KW-0472">Membrane</keyword>
<accession>A0A9P1H854</accession>
<dbReference type="AlphaFoldDB" id="A0A9P1H854"/>
<protein>
    <submittedName>
        <fullName evidence="2">Uncharacterized protein</fullName>
    </submittedName>
</protein>
<keyword evidence="3" id="KW-1185">Reference proteome</keyword>